<keyword evidence="1 2" id="KW-0378">Hydrolase</keyword>
<comment type="similarity">
    <text evidence="2">Belongs to the 2H phosphoesterase superfamily. ThpR family.</text>
</comment>
<organism evidence="3 4">
    <name type="scientific">Euzebya pacifica</name>
    <dbReference type="NCBI Taxonomy" id="1608957"/>
    <lineage>
        <taxon>Bacteria</taxon>
        <taxon>Bacillati</taxon>
        <taxon>Actinomycetota</taxon>
        <taxon>Nitriliruptoria</taxon>
        <taxon>Euzebyales</taxon>
    </lineage>
</organism>
<feature type="short sequence motif" description="HXTX 2" evidence="2">
    <location>
        <begin position="125"/>
        <end position="128"/>
    </location>
</feature>
<gene>
    <name evidence="3" type="ORF">DVS28_a3325</name>
</gene>
<comment type="catalytic activity">
    <reaction evidence="2">
        <text>a 3'-end 2',3'-cyclophospho-ribonucleotide-RNA + H2O = a 3'-end 2'-phospho-ribonucleotide-RNA + H(+)</text>
        <dbReference type="Rhea" id="RHEA:11828"/>
        <dbReference type="Rhea" id="RHEA-COMP:10464"/>
        <dbReference type="Rhea" id="RHEA-COMP:17353"/>
        <dbReference type="ChEBI" id="CHEBI:15377"/>
        <dbReference type="ChEBI" id="CHEBI:15378"/>
        <dbReference type="ChEBI" id="CHEBI:83064"/>
        <dbReference type="ChEBI" id="CHEBI:173113"/>
        <dbReference type="EC" id="3.1.4.58"/>
    </reaction>
</comment>
<feature type="active site" description="Proton acceptor" evidence="2">
    <location>
        <position position="125"/>
    </location>
</feature>
<dbReference type="SUPFAM" id="SSF55144">
    <property type="entry name" value="LigT-like"/>
    <property type="match status" value="1"/>
</dbReference>
<dbReference type="OrthoDB" id="9787070at2"/>
<evidence type="ECO:0000313" key="3">
    <source>
        <dbReference type="EMBL" id="AXV08000.1"/>
    </source>
</evidence>
<dbReference type="AlphaFoldDB" id="A0A346Y0K3"/>
<dbReference type="RefSeq" id="WP_114592406.1">
    <property type="nucleotide sequence ID" value="NZ_CP031165.1"/>
</dbReference>
<dbReference type="EC" id="3.1.4.58" evidence="2"/>
<proteinExistence type="inferred from homology"/>
<dbReference type="HAMAP" id="MF_01940">
    <property type="entry name" value="RNA_CPDase"/>
    <property type="match status" value="1"/>
</dbReference>
<evidence type="ECO:0000256" key="1">
    <source>
        <dbReference type="ARBA" id="ARBA00022801"/>
    </source>
</evidence>
<feature type="short sequence motif" description="HXTX 1" evidence="2">
    <location>
        <begin position="40"/>
        <end position="43"/>
    </location>
</feature>
<dbReference type="GO" id="GO:0016874">
    <property type="term" value="F:ligase activity"/>
    <property type="evidence" value="ECO:0007669"/>
    <property type="project" value="UniProtKB-KW"/>
</dbReference>
<comment type="function">
    <text evidence="2">Hydrolyzes RNA 2',3'-cyclic phosphodiester to an RNA 2'-phosphomonoester.</text>
</comment>
<evidence type="ECO:0000256" key="2">
    <source>
        <dbReference type="HAMAP-Rule" id="MF_01940"/>
    </source>
</evidence>
<dbReference type="GO" id="GO:0004113">
    <property type="term" value="F:2',3'-cyclic-nucleotide 3'-phosphodiesterase activity"/>
    <property type="evidence" value="ECO:0007669"/>
    <property type="project" value="InterPro"/>
</dbReference>
<dbReference type="NCBIfam" id="TIGR02258">
    <property type="entry name" value="2_5_ligase"/>
    <property type="match status" value="1"/>
</dbReference>
<feature type="active site" description="Proton donor" evidence="2">
    <location>
        <position position="40"/>
    </location>
</feature>
<reference evidence="3 4" key="1">
    <citation type="submission" date="2018-09" db="EMBL/GenBank/DDBJ databases">
        <title>Complete genome sequence of Euzebya sp. DY32-46 isolated from seawater of Pacific Ocean.</title>
        <authorList>
            <person name="Xu L."/>
            <person name="Wu Y.-H."/>
            <person name="Xu X.-W."/>
        </authorList>
    </citation>
    <scope>NUCLEOTIDE SEQUENCE [LARGE SCALE GENOMIC DNA]</scope>
    <source>
        <strain evidence="3 4">DY32-46</strain>
    </source>
</reference>
<dbReference type="PANTHER" id="PTHR35561:SF1">
    <property type="entry name" value="RNA 2',3'-CYCLIC PHOSPHODIESTERASE"/>
    <property type="match status" value="1"/>
</dbReference>
<sequence length="185" mass="19544">MRTFVALPVPAAAATMIQPATDGLRNRWPELRWTDPLGWHLTLAFLGEIDDDVATAVCATVAVALADVSPLQLGLPVTADTAPGSRGIVWLAVASPSLGDLAERVRDACAAAGAPPDRTRPFRGHLTLCRVPRRSTPDPAGLARTVAAAYEGPSLSWTADRVEVLRSDRTATGAQYTELANIPLT</sequence>
<evidence type="ECO:0000313" key="4">
    <source>
        <dbReference type="Proteomes" id="UP000264006"/>
    </source>
</evidence>
<dbReference type="GO" id="GO:0008664">
    <property type="term" value="F:RNA 2',3'-cyclic 3'-phosphodiesterase activity"/>
    <property type="evidence" value="ECO:0007669"/>
    <property type="project" value="UniProtKB-EC"/>
</dbReference>
<accession>A0A346Y0K3</accession>
<dbReference type="KEGG" id="euz:DVS28_a3325"/>
<dbReference type="Proteomes" id="UP000264006">
    <property type="component" value="Chromosome"/>
</dbReference>
<dbReference type="InterPro" id="IPR009097">
    <property type="entry name" value="Cyclic_Pdiesterase"/>
</dbReference>
<dbReference type="Gene3D" id="3.90.1140.10">
    <property type="entry name" value="Cyclic phosphodiesterase"/>
    <property type="match status" value="1"/>
</dbReference>
<dbReference type="Pfam" id="PF13563">
    <property type="entry name" value="2_5_RNA_ligase2"/>
    <property type="match status" value="1"/>
</dbReference>
<keyword evidence="4" id="KW-1185">Reference proteome</keyword>
<dbReference type="PANTHER" id="PTHR35561">
    <property type="entry name" value="RNA 2',3'-CYCLIC PHOSPHODIESTERASE"/>
    <property type="match status" value="1"/>
</dbReference>
<dbReference type="InterPro" id="IPR004175">
    <property type="entry name" value="RNA_CPDase"/>
</dbReference>
<name>A0A346Y0K3_9ACTN</name>
<keyword evidence="3" id="KW-0436">Ligase</keyword>
<protein>
    <recommendedName>
        <fullName evidence="2">RNA 2',3'-cyclic phosphodiesterase</fullName>
        <shortName evidence="2">RNA 2',3'-CPDase</shortName>
        <ecNumber evidence="2">3.1.4.58</ecNumber>
    </recommendedName>
</protein>
<dbReference type="EMBL" id="CP031165">
    <property type="protein sequence ID" value="AXV08000.1"/>
    <property type="molecule type" value="Genomic_DNA"/>
</dbReference>